<dbReference type="GO" id="GO:0080031">
    <property type="term" value="F:methyl salicylate esterase activity"/>
    <property type="evidence" value="ECO:0007669"/>
    <property type="project" value="TreeGrafter"/>
</dbReference>
<dbReference type="RefSeq" id="WP_087619962.1">
    <property type="nucleotide sequence ID" value="NZ_NEXX01000002.1"/>
</dbReference>
<dbReference type="GO" id="GO:0009694">
    <property type="term" value="P:jasmonic acid metabolic process"/>
    <property type="evidence" value="ECO:0007669"/>
    <property type="project" value="TreeGrafter"/>
</dbReference>
<dbReference type="Gene3D" id="3.40.50.1820">
    <property type="entry name" value="alpha/beta hydrolase"/>
    <property type="match status" value="1"/>
</dbReference>
<comment type="caution">
    <text evidence="2">The sequence shown here is derived from an EMBL/GenBank/DDBJ whole genome shotgun (WGS) entry which is preliminary data.</text>
</comment>
<dbReference type="AlphaFoldDB" id="A0A1Z9YYW5"/>
<evidence type="ECO:0000313" key="2">
    <source>
        <dbReference type="EMBL" id="OUY07411.1"/>
    </source>
</evidence>
<accession>A0A1Z9YYW5</accession>
<dbReference type="InterPro" id="IPR045889">
    <property type="entry name" value="MES/HNL"/>
</dbReference>
<dbReference type="GO" id="GO:0080030">
    <property type="term" value="F:methyl indole-3-acetate esterase activity"/>
    <property type="evidence" value="ECO:0007669"/>
    <property type="project" value="TreeGrafter"/>
</dbReference>
<evidence type="ECO:0000313" key="3">
    <source>
        <dbReference type="Proteomes" id="UP000196536"/>
    </source>
</evidence>
<dbReference type="PANTHER" id="PTHR10992">
    <property type="entry name" value="METHYLESTERASE FAMILY MEMBER"/>
    <property type="match status" value="1"/>
</dbReference>
<sequence length="252" mass="28402">MAKHIVLIHGAWQGSWSFDLIKPLLIERGWQVHALDLPGNGHHPDPTIEVSLRSYSQYVFDYIHALGEKVFLLGHSGGGITISQVAEMIPDRIHALIYLVGMMLPSGMTFLELKQLCEARFPGQSFEGISPYLKFSEAGKISEVTEEGVIKIFLQDYPMLEAAGLARNFTAQTETGRDLRLSLSPEHYGRVQRIYIEALQDQSLNIKMQRLMQQLSPGAEIYTVDTGHVPQVIVPEQVVEMIERTQQKYNVI</sequence>
<dbReference type="Pfam" id="PF12697">
    <property type="entry name" value="Abhydrolase_6"/>
    <property type="match status" value="1"/>
</dbReference>
<protein>
    <recommendedName>
        <fullName evidence="1">AB hydrolase-1 domain-containing protein</fullName>
    </recommendedName>
</protein>
<dbReference type="InterPro" id="IPR000073">
    <property type="entry name" value="AB_hydrolase_1"/>
</dbReference>
<dbReference type="GO" id="GO:0009696">
    <property type="term" value="P:salicylic acid metabolic process"/>
    <property type="evidence" value="ECO:0007669"/>
    <property type="project" value="TreeGrafter"/>
</dbReference>
<organism evidence="2 3">
    <name type="scientific">Acinetobacter populi</name>
    <dbReference type="NCBI Taxonomy" id="1582270"/>
    <lineage>
        <taxon>Bacteria</taxon>
        <taxon>Pseudomonadati</taxon>
        <taxon>Pseudomonadota</taxon>
        <taxon>Gammaproteobacteria</taxon>
        <taxon>Moraxellales</taxon>
        <taxon>Moraxellaceae</taxon>
        <taxon>Acinetobacter</taxon>
    </lineage>
</organism>
<dbReference type="PANTHER" id="PTHR10992:SF872">
    <property type="entry name" value="METHYLESTERASE 11, CHLOROPLASTIC-RELATED"/>
    <property type="match status" value="1"/>
</dbReference>
<dbReference type="GO" id="GO:0080032">
    <property type="term" value="F:methyl jasmonate esterase activity"/>
    <property type="evidence" value="ECO:0007669"/>
    <property type="project" value="TreeGrafter"/>
</dbReference>
<dbReference type="OrthoDB" id="9773549at2"/>
<feature type="domain" description="AB hydrolase-1" evidence="1">
    <location>
        <begin position="5"/>
        <end position="238"/>
    </location>
</feature>
<dbReference type="InterPro" id="IPR029058">
    <property type="entry name" value="AB_hydrolase_fold"/>
</dbReference>
<dbReference type="EMBL" id="NEXX01000002">
    <property type="protein sequence ID" value="OUY07411.1"/>
    <property type="molecule type" value="Genomic_DNA"/>
</dbReference>
<dbReference type="Proteomes" id="UP000196536">
    <property type="component" value="Unassembled WGS sequence"/>
</dbReference>
<gene>
    <name evidence="2" type="ORF">CAP51_06505</name>
</gene>
<evidence type="ECO:0000259" key="1">
    <source>
        <dbReference type="Pfam" id="PF12697"/>
    </source>
</evidence>
<keyword evidence="3" id="KW-1185">Reference proteome</keyword>
<name>A0A1Z9YYW5_9GAMM</name>
<proteinExistence type="predicted"/>
<dbReference type="SUPFAM" id="SSF53474">
    <property type="entry name" value="alpha/beta-Hydrolases"/>
    <property type="match status" value="1"/>
</dbReference>
<reference evidence="2 3" key="1">
    <citation type="submission" date="2017-05" db="EMBL/GenBank/DDBJ databases">
        <title>Acinetobacter populi ANC 5415 (= PBJ7), whole genome shotgun sequencing project.</title>
        <authorList>
            <person name="Nemec A."/>
            <person name="Radolfova-Krizova L."/>
        </authorList>
    </citation>
    <scope>NUCLEOTIDE SEQUENCE [LARGE SCALE GENOMIC DNA]</scope>
    <source>
        <strain evidence="2 3">PBJ7</strain>
    </source>
</reference>